<evidence type="ECO:0000313" key="6">
    <source>
        <dbReference type="EMBL" id="RDI73474.1"/>
    </source>
</evidence>
<evidence type="ECO:0000256" key="3">
    <source>
        <dbReference type="ARBA" id="ARBA00022840"/>
    </source>
</evidence>
<dbReference type="InterPro" id="IPR050141">
    <property type="entry name" value="GCL_type2/YbdK_subfam"/>
</dbReference>
<dbReference type="EC" id="6.3.2.2" evidence="5"/>
<organism evidence="6 7">
    <name type="scientific">Gaiella occulta</name>
    <dbReference type="NCBI Taxonomy" id="1002870"/>
    <lineage>
        <taxon>Bacteria</taxon>
        <taxon>Bacillati</taxon>
        <taxon>Actinomycetota</taxon>
        <taxon>Thermoleophilia</taxon>
        <taxon>Gaiellales</taxon>
        <taxon>Gaiellaceae</taxon>
        <taxon>Gaiella</taxon>
    </lineage>
</organism>
<comment type="catalytic activity">
    <reaction evidence="4 5">
        <text>L-cysteine + L-glutamate + ATP = gamma-L-glutamyl-L-cysteine + ADP + phosphate + H(+)</text>
        <dbReference type="Rhea" id="RHEA:13285"/>
        <dbReference type="ChEBI" id="CHEBI:15378"/>
        <dbReference type="ChEBI" id="CHEBI:29985"/>
        <dbReference type="ChEBI" id="CHEBI:30616"/>
        <dbReference type="ChEBI" id="CHEBI:35235"/>
        <dbReference type="ChEBI" id="CHEBI:43474"/>
        <dbReference type="ChEBI" id="CHEBI:58173"/>
        <dbReference type="ChEBI" id="CHEBI:456216"/>
        <dbReference type="EC" id="6.3.2.2"/>
    </reaction>
</comment>
<name>A0A7M2YUA7_9ACTN</name>
<dbReference type="PANTHER" id="PTHR36510:SF1">
    <property type="entry name" value="GLUTAMATE--CYSTEINE LIGASE 2-RELATED"/>
    <property type="match status" value="1"/>
</dbReference>
<keyword evidence="3 5" id="KW-0067">ATP-binding</keyword>
<dbReference type="PANTHER" id="PTHR36510">
    <property type="entry name" value="GLUTAMATE--CYSTEINE LIGASE 2-RELATED"/>
    <property type="match status" value="1"/>
</dbReference>
<dbReference type="OrthoDB" id="9803842at2"/>
<dbReference type="InterPro" id="IPR011793">
    <property type="entry name" value="YbdK"/>
</dbReference>
<protein>
    <recommendedName>
        <fullName evidence="5">Putative glutamate--cysteine ligase 2</fullName>
        <ecNumber evidence="5">6.3.2.2</ecNumber>
    </recommendedName>
    <alternativeName>
        <fullName evidence="5">Gamma-glutamylcysteine synthetase 2</fullName>
        <shortName evidence="5">GCS 2</shortName>
        <shortName evidence="5">Gamma-GCS 2</shortName>
    </alternativeName>
</protein>
<dbReference type="AlphaFoldDB" id="A0A7M2YUA7"/>
<proteinExistence type="inferred from homology"/>
<dbReference type="Gene3D" id="3.30.590.20">
    <property type="match status" value="1"/>
</dbReference>
<comment type="similarity">
    <text evidence="5">Belongs to the glutamate--cysteine ligase type 2 family. YbdK subfamily.</text>
</comment>
<accession>A0A7M2YUA7</accession>
<evidence type="ECO:0000256" key="2">
    <source>
        <dbReference type="ARBA" id="ARBA00022741"/>
    </source>
</evidence>
<comment type="caution">
    <text evidence="6">The sequence shown here is derived from an EMBL/GenBank/DDBJ whole genome shotgun (WGS) entry which is preliminary data.</text>
</comment>
<dbReference type="NCBIfam" id="TIGR02050">
    <property type="entry name" value="gshA_cyan_rel"/>
    <property type="match status" value="1"/>
</dbReference>
<evidence type="ECO:0000256" key="1">
    <source>
        <dbReference type="ARBA" id="ARBA00022598"/>
    </source>
</evidence>
<keyword evidence="2 5" id="KW-0547">Nucleotide-binding</keyword>
<dbReference type="GO" id="GO:0042398">
    <property type="term" value="P:modified amino acid biosynthetic process"/>
    <property type="evidence" value="ECO:0007669"/>
    <property type="project" value="InterPro"/>
</dbReference>
<gene>
    <name evidence="6" type="ORF">Gocc_2830</name>
</gene>
<reference evidence="7" key="2">
    <citation type="journal article" date="2019" name="MicrobiologyOpen">
        <title>High-quality draft genome sequence of Gaiella occulta isolated from a 150 meter deep mineral water borehole and comparison with the genome sequences of other deep-branching lineages of the phylum Actinobacteria.</title>
        <authorList>
            <person name="Severino R."/>
            <person name="Froufe H.J.C."/>
            <person name="Barroso C."/>
            <person name="Albuquerque L."/>
            <person name="Lobo-da-Cunha A."/>
            <person name="da Costa M.S."/>
            <person name="Egas C."/>
        </authorList>
    </citation>
    <scope>NUCLEOTIDE SEQUENCE [LARGE SCALE GENOMIC DNA]</scope>
    <source>
        <strain evidence="7">F2-233</strain>
    </source>
</reference>
<keyword evidence="7" id="KW-1185">Reference proteome</keyword>
<evidence type="ECO:0000256" key="5">
    <source>
        <dbReference type="HAMAP-Rule" id="MF_01609"/>
    </source>
</evidence>
<dbReference type="GO" id="GO:0004357">
    <property type="term" value="F:glutamate-cysteine ligase activity"/>
    <property type="evidence" value="ECO:0007669"/>
    <property type="project" value="UniProtKB-EC"/>
</dbReference>
<dbReference type="EMBL" id="QQZY01000009">
    <property type="protein sequence ID" value="RDI73474.1"/>
    <property type="molecule type" value="Genomic_DNA"/>
</dbReference>
<comment type="function">
    <text evidence="5">ATP-dependent carboxylate-amine ligase which exhibits weak glutamate--cysteine ligase activity.</text>
</comment>
<dbReference type="SUPFAM" id="SSF55931">
    <property type="entry name" value="Glutamine synthetase/guanido kinase"/>
    <property type="match status" value="1"/>
</dbReference>
<reference evidence="6 7" key="1">
    <citation type="submission" date="2018-07" db="EMBL/GenBank/DDBJ databases">
        <title>High-quality-draft genome sequence of Gaiella occulta.</title>
        <authorList>
            <person name="Severino R."/>
            <person name="Froufe H.J.C."/>
            <person name="Rainey F.A."/>
            <person name="Barroso C."/>
            <person name="Albuquerque L."/>
            <person name="Lobo-Da-Cunha A."/>
            <person name="Da Costa M.S."/>
            <person name="Egas C."/>
        </authorList>
    </citation>
    <scope>NUCLEOTIDE SEQUENCE [LARGE SCALE GENOMIC DNA]</scope>
    <source>
        <strain evidence="6 7">F2-233</strain>
    </source>
</reference>
<dbReference type="Pfam" id="PF04107">
    <property type="entry name" value="GCS2"/>
    <property type="match status" value="1"/>
</dbReference>
<evidence type="ECO:0000256" key="4">
    <source>
        <dbReference type="ARBA" id="ARBA00048819"/>
    </source>
</evidence>
<keyword evidence="1 5" id="KW-0436">Ligase</keyword>
<dbReference type="HAMAP" id="MF_01609">
    <property type="entry name" value="Glu_cys_ligase_2"/>
    <property type="match status" value="1"/>
</dbReference>
<dbReference type="Proteomes" id="UP000254134">
    <property type="component" value="Unassembled WGS sequence"/>
</dbReference>
<dbReference type="InterPro" id="IPR006336">
    <property type="entry name" value="GCS2"/>
</dbReference>
<sequence>MGDEQKVPYGELLREARERFDAGDDFTIAVEEEFALLDPATLDLVNRFEVVQAAAEQTPLRRHLAGELIASEVEVKTGRCATFAAVPAAIAERRAELAAVVDTLGLTLGGTGAHPWASWKDQRIIDTPHYRRNDEILRYVVWKNNTFGFHVHIGIRGADRAIAVTNGLRNWLPELLAVSASSPFAEAVNTGLHSARTQIFTRFFPRCGVPDTFPSWDAYEAYVRFLYETGSISEHTQLWWSVRPHLAFPTVEIRICDGQPDLAESQALAALCASLAARVARAHDEGEPIAQQPHRLIEENTWRAIRYGLSGGLLDLERGEALPARARVERLVEWVLPVAEEIGAASWLRIPEQNAAERQIARFEDGVSLEQIYAEQVAATTSRGVTDPI</sequence>
<dbReference type="GO" id="GO:0005524">
    <property type="term" value="F:ATP binding"/>
    <property type="evidence" value="ECO:0007669"/>
    <property type="project" value="UniProtKB-KW"/>
</dbReference>
<dbReference type="InterPro" id="IPR014746">
    <property type="entry name" value="Gln_synth/guanido_kin_cat_dom"/>
</dbReference>
<dbReference type="RefSeq" id="WP_114797223.1">
    <property type="nucleotide sequence ID" value="NZ_QQZY01000009.1"/>
</dbReference>
<evidence type="ECO:0000313" key="7">
    <source>
        <dbReference type="Proteomes" id="UP000254134"/>
    </source>
</evidence>